<comment type="cofactor">
    <cofactor evidence="1 5">
        <name>Zn(2+)</name>
        <dbReference type="ChEBI" id="CHEBI:29105"/>
    </cofactor>
</comment>
<comment type="caution">
    <text evidence="7">The sequence shown here is derived from an EMBL/GenBank/DDBJ whole genome shotgun (WGS) entry which is preliminary data.</text>
</comment>
<evidence type="ECO:0000256" key="4">
    <source>
        <dbReference type="ARBA" id="ARBA00023002"/>
    </source>
</evidence>
<evidence type="ECO:0000259" key="6">
    <source>
        <dbReference type="SMART" id="SM00829"/>
    </source>
</evidence>
<dbReference type="InterPro" id="IPR020843">
    <property type="entry name" value="ER"/>
</dbReference>
<comment type="similarity">
    <text evidence="5">Belongs to the zinc-containing alcohol dehydrogenase family.</text>
</comment>
<evidence type="ECO:0000313" key="7">
    <source>
        <dbReference type="EMBL" id="TVY34128.1"/>
    </source>
</evidence>
<dbReference type="SMART" id="SM00829">
    <property type="entry name" value="PKS_ER"/>
    <property type="match status" value="1"/>
</dbReference>
<reference evidence="7 8" key="1">
    <citation type="submission" date="2018-05" db="EMBL/GenBank/DDBJ databases">
        <title>Genome sequencing and assembly of the regulated plant pathogen Lachnellula willkommii and related sister species for the development of diagnostic species identification markers.</title>
        <authorList>
            <person name="Giroux E."/>
            <person name="Bilodeau G."/>
        </authorList>
    </citation>
    <scope>NUCLEOTIDE SEQUENCE [LARGE SCALE GENOMIC DNA]</scope>
    <source>
        <strain evidence="7 8">CBS 197.66</strain>
    </source>
</reference>
<dbReference type="InterPro" id="IPR002328">
    <property type="entry name" value="ADH_Zn_CS"/>
</dbReference>
<dbReference type="EMBL" id="QGMJ01000691">
    <property type="protein sequence ID" value="TVY34128.1"/>
    <property type="molecule type" value="Genomic_DNA"/>
</dbReference>
<dbReference type="InterPro" id="IPR029752">
    <property type="entry name" value="D-isomer_DH_CS1"/>
</dbReference>
<evidence type="ECO:0000256" key="3">
    <source>
        <dbReference type="ARBA" id="ARBA00022833"/>
    </source>
</evidence>
<keyword evidence="4" id="KW-0560">Oxidoreductase</keyword>
<dbReference type="InterPro" id="IPR013149">
    <property type="entry name" value="ADH-like_C"/>
</dbReference>
<evidence type="ECO:0000256" key="2">
    <source>
        <dbReference type="ARBA" id="ARBA00022723"/>
    </source>
</evidence>
<proteinExistence type="inferred from homology"/>
<feature type="domain" description="Enoyl reductase (ER)" evidence="6">
    <location>
        <begin position="9"/>
        <end position="327"/>
    </location>
</feature>
<name>A0A8H8RHH2_9HELO</name>
<sequence>MVDFTVFKGSKGGKITKSQTKRELGHDEVLIKVTHSGVCGTDEHYREQDMVLGHEGAGIIEEVGSSVKAYHKGDSVGWGFQQSACGHCKQCFTGRETLCPERNMYGTANFDTGSFAHYAIWKAAYIFAIPDSMPREFAAPLMCGGATVFNALHSFGAKRSDRIGVIGVGGLGHLAIQFAAKMGNEVVVFSTTDSKKAEALKLGATEFVATKGVQELKLSGKIDQLLVTTSQQPDWKQFLPIMAPGGTIYPLSVSSEDLKMPYMPIISSELTVQGSLVAARQVQREMLAFAALHQIRPIIETFPLTVEGIEESMSKLEEGKMRYRAVLVAE</sequence>
<dbReference type="InterPro" id="IPR047109">
    <property type="entry name" value="CAD-like"/>
</dbReference>
<dbReference type="GO" id="GO:0008270">
    <property type="term" value="F:zinc ion binding"/>
    <property type="evidence" value="ECO:0007669"/>
    <property type="project" value="InterPro"/>
</dbReference>
<dbReference type="PANTHER" id="PTHR42683">
    <property type="entry name" value="ALDEHYDE REDUCTASE"/>
    <property type="match status" value="1"/>
</dbReference>
<evidence type="ECO:0000313" key="8">
    <source>
        <dbReference type="Proteomes" id="UP000462212"/>
    </source>
</evidence>
<protein>
    <submittedName>
        <fullName evidence="7">Alcohol dehydrogenase</fullName>
    </submittedName>
</protein>
<keyword evidence="8" id="KW-1185">Reference proteome</keyword>
<dbReference type="SUPFAM" id="SSF50129">
    <property type="entry name" value="GroES-like"/>
    <property type="match status" value="1"/>
</dbReference>
<dbReference type="InterPro" id="IPR011032">
    <property type="entry name" value="GroES-like_sf"/>
</dbReference>
<dbReference type="SUPFAM" id="SSF51735">
    <property type="entry name" value="NAD(P)-binding Rossmann-fold domains"/>
    <property type="match status" value="1"/>
</dbReference>
<evidence type="ECO:0000256" key="1">
    <source>
        <dbReference type="ARBA" id="ARBA00001947"/>
    </source>
</evidence>
<gene>
    <name evidence="7" type="primary">adh_0</name>
    <name evidence="7" type="ORF">LSUB1_G006209</name>
</gene>
<dbReference type="Gene3D" id="3.40.50.720">
    <property type="entry name" value="NAD(P)-binding Rossmann-like Domain"/>
    <property type="match status" value="1"/>
</dbReference>
<dbReference type="CDD" id="cd05283">
    <property type="entry name" value="CAD1"/>
    <property type="match status" value="1"/>
</dbReference>
<evidence type="ECO:0000256" key="5">
    <source>
        <dbReference type="RuleBase" id="RU361277"/>
    </source>
</evidence>
<dbReference type="InterPro" id="IPR036291">
    <property type="entry name" value="NAD(P)-bd_dom_sf"/>
</dbReference>
<dbReference type="PROSITE" id="PS00065">
    <property type="entry name" value="D_2_HYDROXYACID_DH_1"/>
    <property type="match status" value="1"/>
</dbReference>
<dbReference type="OrthoDB" id="1879366at2759"/>
<dbReference type="FunFam" id="3.40.50.720:FF:000022">
    <property type="entry name" value="Cinnamyl alcohol dehydrogenase"/>
    <property type="match status" value="1"/>
</dbReference>
<dbReference type="PROSITE" id="PS00059">
    <property type="entry name" value="ADH_ZINC"/>
    <property type="match status" value="1"/>
</dbReference>
<dbReference type="Pfam" id="PF08240">
    <property type="entry name" value="ADH_N"/>
    <property type="match status" value="1"/>
</dbReference>
<keyword evidence="3 5" id="KW-0862">Zinc</keyword>
<accession>A0A8H8RHH2</accession>
<dbReference type="Proteomes" id="UP000462212">
    <property type="component" value="Unassembled WGS sequence"/>
</dbReference>
<dbReference type="GO" id="GO:0016616">
    <property type="term" value="F:oxidoreductase activity, acting on the CH-OH group of donors, NAD or NADP as acceptor"/>
    <property type="evidence" value="ECO:0007669"/>
    <property type="project" value="InterPro"/>
</dbReference>
<dbReference type="Pfam" id="PF00107">
    <property type="entry name" value="ADH_zinc_N"/>
    <property type="match status" value="1"/>
</dbReference>
<dbReference type="Gene3D" id="3.90.180.10">
    <property type="entry name" value="Medium-chain alcohol dehydrogenases, catalytic domain"/>
    <property type="match status" value="1"/>
</dbReference>
<dbReference type="AlphaFoldDB" id="A0A8H8RHH2"/>
<keyword evidence="2 5" id="KW-0479">Metal-binding</keyword>
<organism evidence="7 8">
    <name type="scientific">Lachnellula subtilissima</name>
    <dbReference type="NCBI Taxonomy" id="602034"/>
    <lineage>
        <taxon>Eukaryota</taxon>
        <taxon>Fungi</taxon>
        <taxon>Dikarya</taxon>
        <taxon>Ascomycota</taxon>
        <taxon>Pezizomycotina</taxon>
        <taxon>Leotiomycetes</taxon>
        <taxon>Helotiales</taxon>
        <taxon>Lachnaceae</taxon>
        <taxon>Lachnellula</taxon>
    </lineage>
</organism>
<dbReference type="InterPro" id="IPR013154">
    <property type="entry name" value="ADH-like_N"/>
</dbReference>